<name>A0A919G009_9ACTN</name>
<evidence type="ECO:0000256" key="1">
    <source>
        <dbReference type="ARBA" id="ARBA00004967"/>
    </source>
</evidence>
<dbReference type="NCBIfam" id="NF001770">
    <property type="entry name" value="PRK00509.1"/>
    <property type="match status" value="1"/>
</dbReference>
<comment type="catalytic activity">
    <reaction evidence="10">
        <text>L-citrulline + L-aspartate + ATP = 2-(N(omega)-L-arginino)succinate + AMP + diphosphate + H(+)</text>
        <dbReference type="Rhea" id="RHEA:10932"/>
        <dbReference type="ChEBI" id="CHEBI:15378"/>
        <dbReference type="ChEBI" id="CHEBI:29991"/>
        <dbReference type="ChEBI" id="CHEBI:30616"/>
        <dbReference type="ChEBI" id="CHEBI:33019"/>
        <dbReference type="ChEBI" id="CHEBI:57472"/>
        <dbReference type="ChEBI" id="CHEBI:57743"/>
        <dbReference type="ChEBI" id="CHEBI:456215"/>
        <dbReference type="EC" id="6.3.4.5"/>
    </reaction>
</comment>
<keyword evidence="6 10" id="KW-0436">Ligase</keyword>
<dbReference type="EMBL" id="BNCD01000004">
    <property type="protein sequence ID" value="GHH75593.1"/>
    <property type="molecule type" value="Genomic_DNA"/>
</dbReference>
<feature type="binding site" evidence="10">
    <location>
        <position position="87"/>
    </location>
    <ligand>
        <name>L-citrulline</name>
        <dbReference type="ChEBI" id="CHEBI:57743"/>
    </ligand>
</feature>
<keyword evidence="9 10" id="KW-0067">ATP-binding</keyword>
<dbReference type="EC" id="6.3.4.5" evidence="3 10"/>
<dbReference type="InterPro" id="IPR001518">
    <property type="entry name" value="Arginosuc_synth"/>
</dbReference>
<dbReference type="RefSeq" id="WP_189930510.1">
    <property type="nucleotide sequence ID" value="NZ_BNCD01000004.1"/>
</dbReference>
<dbReference type="PROSITE" id="PS00564">
    <property type="entry name" value="ARGININOSUCCIN_SYN_1"/>
    <property type="match status" value="1"/>
</dbReference>
<evidence type="ECO:0000259" key="12">
    <source>
        <dbReference type="Pfam" id="PF20979"/>
    </source>
</evidence>
<evidence type="ECO:0000256" key="8">
    <source>
        <dbReference type="ARBA" id="ARBA00022741"/>
    </source>
</evidence>
<comment type="similarity">
    <text evidence="10">Belongs to the argininosuccinate synthase family. Type 1 subfamily.</text>
</comment>
<dbReference type="Gene3D" id="3.40.50.620">
    <property type="entry name" value="HUPs"/>
    <property type="match status" value="1"/>
</dbReference>
<comment type="subcellular location">
    <subcellularLocation>
        <location evidence="10">Cytoplasm</location>
    </subcellularLocation>
</comment>
<dbReference type="InterPro" id="IPR018223">
    <property type="entry name" value="Arginosuc_synth_CS"/>
</dbReference>
<keyword evidence="8 10" id="KW-0547">Nucleotide-binding</keyword>
<gene>
    <name evidence="10 13" type="primary">argG</name>
    <name evidence="13" type="ORF">GCM10018793_19300</name>
</gene>
<feature type="binding site" evidence="10">
    <location>
        <position position="117"/>
    </location>
    <ligand>
        <name>ATP</name>
        <dbReference type="ChEBI" id="CHEBI:30616"/>
    </ligand>
</feature>
<keyword evidence="7 10" id="KW-0028">Amino-acid biosynthesis</keyword>
<dbReference type="PROSITE" id="PS00565">
    <property type="entry name" value="ARGININOSUCCIN_SYN_2"/>
    <property type="match status" value="1"/>
</dbReference>
<dbReference type="Pfam" id="PF20979">
    <property type="entry name" value="Arginosuc_syn_C"/>
    <property type="match status" value="1"/>
</dbReference>
<dbReference type="GO" id="GO:0006526">
    <property type="term" value="P:L-arginine biosynthetic process"/>
    <property type="evidence" value="ECO:0007669"/>
    <property type="project" value="UniProtKB-UniRule"/>
</dbReference>
<sequence>MTERVVLAYSGGLDTSVAIGWIAEETGAEVIAVAVDVGQGGEDLDVIRKRALACGAVEAEVADAKDEFAAEYCLPAIKANALYMDRYPLVSALSRPAIVKHLVAAAEKHGASTVAHGCTGKGNDQVRFEAGIVALAPDLKCIAPVRDYAMTRDKAIAFCEEKNLPIATTKKSPYSIDQNAFGRAIETGFLEDIWNAPIEDIYEYTKDPSVPREPDEVVISFEAGVPVAVDGTPVTPLQAVQQLNERAGAQGIGRIDMVEDRLVGIKSREVYEAPGAIALITAHQELENVTVERELARYKRQVEQRWGELVYDGLWFSPLKHALEGFINEANQHVTGDIRMTLHGGRAVVTGRRSGTSLYDFNLATYDSGDTFDQSKAQGFIEIFGLSQKIAARRDLA</sequence>
<dbReference type="GO" id="GO:0000050">
    <property type="term" value="P:urea cycle"/>
    <property type="evidence" value="ECO:0007669"/>
    <property type="project" value="TreeGrafter"/>
</dbReference>
<comment type="subunit">
    <text evidence="2 10">Homotetramer.</text>
</comment>
<reference evidence="13" key="2">
    <citation type="submission" date="2020-09" db="EMBL/GenBank/DDBJ databases">
        <authorList>
            <person name="Sun Q."/>
            <person name="Ohkuma M."/>
        </authorList>
    </citation>
    <scope>NUCLEOTIDE SEQUENCE</scope>
    <source>
        <strain evidence="13">JCM 5069</strain>
    </source>
</reference>
<feature type="binding site" evidence="10">
    <location>
        <position position="259"/>
    </location>
    <ligand>
        <name>L-citrulline</name>
        <dbReference type="ChEBI" id="CHEBI:57743"/>
    </ligand>
</feature>
<evidence type="ECO:0000256" key="4">
    <source>
        <dbReference type="ARBA" id="ARBA00022490"/>
    </source>
</evidence>
<feature type="domain" description="Arginosuccinate synthase-like N-terminal" evidence="11">
    <location>
        <begin position="4"/>
        <end position="165"/>
    </location>
</feature>
<dbReference type="HAMAP" id="MF_00005">
    <property type="entry name" value="Arg_succ_synth_type1"/>
    <property type="match status" value="1"/>
</dbReference>
<organism evidence="13 14">
    <name type="scientific">Streptomyces sulfonofaciens</name>
    <dbReference type="NCBI Taxonomy" id="68272"/>
    <lineage>
        <taxon>Bacteria</taxon>
        <taxon>Bacillati</taxon>
        <taxon>Actinomycetota</taxon>
        <taxon>Actinomycetes</taxon>
        <taxon>Kitasatosporales</taxon>
        <taxon>Streptomycetaceae</taxon>
        <taxon>Streptomyces</taxon>
    </lineage>
</organism>
<dbReference type="InterPro" id="IPR048268">
    <property type="entry name" value="Arginosuc_syn_C"/>
</dbReference>
<evidence type="ECO:0000256" key="3">
    <source>
        <dbReference type="ARBA" id="ARBA00012286"/>
    </source>
</evidence>
<evidence type="ECO:0000256" key="5">
    <source>
        <dbReference type="ARBA" id="ARBA00022571"/>
    </source>
</evidence>
<dbReference type="Gene3D" id="3.90.1260.10">
    <property type="entry name" value="Argininosuccinate synthetase, chain A, domain 2"/>
    <property type="match status" value="1"/>
</dbReference>
<dbReference type="PANTHER" id="PTHR11587">
    <property type="entry name" value="ARGININOSUCCINATE SYNTHASE"/>
    <property type="match status" value="1"/>
</dbReference>
<feature type="binding site" evidence="10">
    <location>
        <position position="124"/>
    </location>
    <ligand>
        <name>L-aspartate</name>
        <dbReference type="ChEBI" id="CHEBI:29991"/>
    </ligand>
</feature>
<dbReference type="SUPFAM" id="SSF69864">
    <property type="entry name" value="Argininosuccinate synthetase, C-terminal domain"/>
    <property type="match status" value="1"/>
</dbReference>
<feature type="binding site" evidence="10">
    <location>
        <position position="119"/>
    </location>
    <ligand>
        <name>L-aspartate</name>
        <dbReference type="ChEBI" id="CHEBI:29991"/>
    </ligand>
</feature>
<evidence type="ECO:0000256" key="10">
    <source>
        <dbReference type="HAMAP-Rule" id="MF_00005"/>
    </source>
</evidence>
<dbReference type="FunFam" id="3.40.50.620:FF:000038">
    <property type="entry name" value="Argininosuccinate synthase"/>
    <property type="match status" value="1"/>
</dbReference>
<evidence type="ECO:0000313" key="14">
    <source>
        <dbReference type="Proteomes" id="UP000603708"/>
    </source>
</evidence>
<keyword evidence="5 10" id="KW-0055">Arginine biosynthesis</keyword>
<feature type="binding site" evidence="10">
    <location>
        <position position="127"/>
    </location>
    <ligand>
        <name>L-citrulline</name>
        <dbReference type="ChEBI" id="CHEBI:57743"/>
    </ligand>
</feature>
<dbReference type="InterPro" id="IPR024074">
    <property type="entry name" value="AS_cat/multimer_dom_body"/>
</dbReference>
<comment type="pathway">
    <text evidence="1 10">Amino-acid biosynthesis; L-arginine biosynthesis; L-arginine from L-ornithine and carbamoyl phosphate: step 2/3.</text>
</comment>
<keyword evidence="4 10" id="KW-0963">Cytoplasm</keyword>
<accession>A0A919G009</accession>
<dbReference type="InterPro" id="IPR023434">
    <property type="entry name" value="Arginosuc_synth_type_1_subfam"/>
</dbReference>
<dbReference type="GO" id="GO:0005524">
    <property type="term" value="F:ATP binding"/>
    <property type="evidence" value="ECO:0007669"/>
    <property type="project" value="UniProtKB-UniRule"/>
</dbReference>
<dbReference type="NCBIfam" id="TIGR00032">
    <property type="entry name" value="argG"/>
    <property type="match status" value="1"/>
</dbReference>
<feature type="binding site" evidence="10">
    <location>
        <position position="271"/>
    </location>
    <ligand>
        <name>L-citrulline</name>
        <dbReference type="ChEBI" id="CHEBI:57743"/>
    </ligand>
</feature>
<comment type="caution">
    <text evidence="13">The sequence shown here is derived from an EMBL/GenBank/DDBJ whole genome shotgun (WGS) entry which is preliminary data.</text>
</comment>
<evidence type="ECO:0000256" key="6">
    <source>
        <dbReference type="ARBA" id="ARBA00022598"/>
    </source>
</evidence>
<comment type="caution">
    <text evidence="10">Lacks conserved residue(s) required for the propagation of feature annotation.</text>
</comment>
<dbReference type="SUPFAM" id="SSF52402">
    <property type="entry name" value="Adenine nucleotide alpha hydrolases-like"/>
    <property type="match status" value="1"/>
</dbReference>
<dbReference type="Gene3D" id="1.20.5.470">
    <property type="entry name" value="Single helix bin"/>
    <property type="match status" value="1"/>
</dbReference>
<evidence type="ECO:0000259" key="11">
    <source>
        <dbReference type="Pfam" id="PF00764"/>
    </source>
</evidence>
<dbReference type="PANTHER" id="PTHR11587:SF2">
    <property type="entry name" value="ARGININOSUCCINATE SYNTHASE"/>
    <property type="match status" value="1"/>
</dbReference>
<evidence type="ECO:0000256" key="7">
    <source>
        <dbReference type="ARBA" id="ARBA00022605"/>
    </source>
</evidence>
<dbReference type="FunFam" id="3.90.1260.10:FF:000007">
    <property type="entry name" value="Argininosuccinate synthase"/>
    <property type="match status" value="1"/>
</dbReference>
<dbReference type="InterPro" id="IPR048267">
    <property type="entry name" value="Arginosuc_syn_N"/>
</dbReference>
<evidence type="ECO:0000256" key="2">
    <source>
        <dbReference type="ARBA" id="ARBA00011881"/>
    </source>
</evidence>
<dbReference type="GO" id="GO:0004055">
    <property type="term" value="F:argininosuccinate synthase activity"/>
    <property type="evidence" value="ECO:0007669"/>
    <property type="project" value="UniProtKB-UniRule"/>
</dbReference>
<dbReference type="InterPro" id="IPR014729">
    <property type="entry name" value="Rossmann-like_a/b/a_fold"/>
</dbReference>
<dbReference type="GO" id="GO:0005737">
    <property type="term" value="C:cytoplasm"/>
    <property type="evidence" value="ECO:0007669"/>
    <property type="project" value="UniProtKB-SubCell"/>
</dbReference>
<dbReference type="CDD" id="cd01999">
    <property type="entry name" value="ASS"/>
    <property type="match status" value="1"/>
</dbReference>
<feature type="binding site" evidence="10">
    <location>
        <begin position="8"/>
        <end position="16"/>
    </location>
    <ligand>
        <name>ATP</name>
        <dbReference type="ChEBI" id="CHEBI:30616"/>
    </ligand>
</feature>
<reference evidence="13" key="1">
    <citation type="journal article" date="2014" name="Int. J. Syst. Evol. Microbiol.">
        <title>Complete genome sequence of Corynebacterium casei LMG S-19264T (=DSM 44701T), isolated from a smear-ripened cheese.</title>
        <authorList>
            <consortium name="US DOE Joint Genome Institute (JGI-PGF)"/>
            <person name="Walter F."/>
            <person name="Albersmeier A."/>
            <person name="Kalinowski J."/>
            <person name="Ruckert C."/>
        </authorList>
    </citation>
    <scope>NUCLEOTIDE SEQUENCE</scope>
    <source>
        <strain evidence="13">JCM 5069</strain>
    </source>
</reference>
<dbReference type="Pfam" id="PF00764">
    <property type="entry name" value="Arginosuc_synth"/>
    <property type="match status" value="1"/>
</dbReference>
<feature type="binding site" evidence="10">
    <location>
        <position position="175"/>
    </location>
    <ligand>
        <name>L-citrulline</name>
        <dbReference type="ChEBI" id="CHEBI:57743"/>
    </ligand>
</feature>
<dbReference type="AlphaFoldDB" id="A0A919G009"/>
<proteinExistence type="inferred from homology"/>
<feature type="binding site" evidence="10">
    <location>
        <position position="123"/>
    </location>
    <ligand>
        <name>L-aspartate</name>
        <dbReference type="ChEBI" id="CHEBI:29991"/>
    </ligand>
</feature>
<dbReference type="Proteomes" id="UP000603708">
    <property type="component" value="Unassembled WGS sequence"/>
</dbReference>
<protein>
    <recommendedName>
        <fullName evidence="3 10">Argininosuccinate synthase</fullName>
        <ecNumber evidence="3 10">6.3.4.5</ecNumber>
    </recommendedName>
    <alternativeName>
        <fullName evidence="10">Citrulline--aspartate ligase</fullName>
    </alternativeName>
</protein>
<keyword evidence="14" id="KW-1185">Reference proteome</keyword>
<feature type="domain" description="Arginosuccinate synthase C-terminal" evidence="12">
    <location>
        <begin position="174"/>
        <end position="390"/>
    </location>
</feature>
<evidence type="ECO:0000313" key="13">
    <source>
        <dbReference type="EMBL" id="GHH75593.1"/>
    </source>
</evidence>
<evidence type="ECO:0000256" key="9">
    <source>
        <dbReference type="ARBA" id="ARBA00022840"/>
    </source>
</evidence>
<feature type="binding site" evidence="10">
    <location>
        <position position="123"/>
    </location>
    <ligand>
        <name>L-citrulline</name>
        <dbReference type="ChEBI" id="CHEBI:57743"/>
    </ligand>
</feature>
<dbReference type="GO" id="GO:0000053">
    <property type="term" value="P:argininosuccinate metabolic process"/>
    <property type="evidence" value="ECO:0007669"/>
    <property type="project" value="TreeGrafter"/>
</dbReference>